<dbReference type="SUPFAM" id="SSF51735">
    <property type="entry name" value="NAD(P)-binding Rossmann-fold domains"/>
    <property type="match status" value="1"/>
</dbReference>
<dbReference type="OrthoDB" id="154414at2"/>
<proteinExistence type="inferred from homology"/>
<keyword evidence="2" id="KW-0560">Oxidoreductase</keyword>
<dbReference type="InterPro" id="IPR002347">
    <property type="entry name" value="SDR_fam"/>
</dbReference>
<evidence type="ECO:0000256" key="2">
    <source>
        <dbReference type="ARBA" id="ARBA00023002"/>
    </source>
</evidence>
<dbReference type="PANTHER" id="PTHR42760:SF115">
    <property type="entry name" value="3-OXOACYL-[ACYL-CARRIER-PROTEIN] REDUCTASE FABG"/>
    <property type="match status" value="1"/>
</dbReference>
<protein>
    <submittedName>
        <fullName evidence="3">SDR family oxidoreductase</fullName>
    </submittedName>
</protein>
<keyword evidence="4" id="KW-1185">Reference proteome</keyword>
<evidence type="ECO:0000313" key="3">
    <source>
        <dbReference type="EMBL" id="TDH62913.1"/>
    </source>
</evidence>
<dbReference type="GO" id="GO:0016616">
    <property type="term" value="F:oxidoreductase activity, acting on the CH-OH group of donors, NAD or NADP as acceptor"/>
    <property type="evidence" value="ECO:0007669"/>
    <property type="project" value="TreeGrafter"/>
</dbReference>
<dbReference type="RefSeq" id="WP_133288362.1">
    <property type="nucleotide sequence ID" value="NZ_SMSJ01000008.1"/>
</dbReference>
<comment type="similarity">
    <text evidence="1">Belongs to the short-chain dehydrogenases/reductases (SDR) family.</text>
</comment>
<dbReference type="Pfam" id="PF13561">
    <property type="entry name" value="adh_short_C2"/>
    <property type="match status" value="1"/>
</dbReference>
<dbReference type="Proteomes" id="UP000295096">
    <property type="component" value="Unassembled WGS sequence"/>
</dbReference>
<dbReference type="PRINTS" id="PR00081">
    <property type="entry name" value="GDHRDH"/>
</dbReference>
<sequence length="272" mass="28633">MAGIEVKARSALVTGSSRGIGRGIALKLAGCGVTRIGVHFQKNKVAAEETARLLRDCGAEPVLIRADVTIPEDIVRMFAEMRSTFGPLDIFVANARPDVQHFYQPAFDLTAEHWRAAMDSQATALLHCAREAAGMMSRGGRIVAVTYAGGAKSGSWRSWAAMGPAKAAMEALLRYLAWDLAGRGITANAVSPGVTDDSVFSTLPPEVLEALRGWAGAGWVPMGRLTTPADVGDAVALLCSEQAGFITGQTLHVDGGASLASSDFPMEFQKGT</sequence>
<accession>A0A4R5QIQ9</accession>
<evidence type="ECO:0000256" key="1">
    <source>
        <dbReference type="ARBA" id="ARBA00006484"/>
    </source>
</evidence>
<dbReference type="PANTHER" id="PTHR42760">
    <property type="entry name" value="SHORT-CHAIN DEHYDROGENASES/REDUCTASES FAMILY MEMBER"/>
    <property type="match status" value="1"/>
</dbReference>
<comment type="caution">
    <text evidence="3">The sequence shown here is derived from an EMBL/GenBank/DDBJ whole genome shotgun (WGS) entry which is preliminary data.</text>
</comment>
<name>A0A4R5QIQ9_9PROT</name>
<evidence type="ECO:0000313" key="4">
    <source>
        <dbReference type="Proteomes" id="UP000295096"/>
    </source>
</evidence>
<dbReference type="InterPro" id="IPR036291">
    <property type="entry name" value="NAD(P)-bd_dom_sf"/>
</dbReference>
<dbReference type="EMBL" id="SMSJ01000008">
    <property type="protein sequence ID" value="TDH62913.1"/>
    <property type="molecule type" value="Genomic_DNA"/>
</dbReference>
<reference evidence="3 4" key="1">
    <citation type="journal article" date="2016" name="J. Microbiol.">
        <title>Dankookia rubra gen. nov., sp. nov., an alphaproteobacterium isolated from sediment of a shallow stream.</title>
        <authorList>
            <person name="Kim W.H."/>
            <person name="Kim D.H."/>
            <person name="Kang K."/>
            <person name="Ahn T.Y."/>
        </authorList>
    </citation>
    <scope>NUCLEOTIDE SEQUENCE [LARGE SCALE GENOMIC DNA]</scope>
    <source>
        <strain evidence="3 4">JCM30602</strain>
    </source>
</reference>
<dbReference type="AlphaFoldDB" id="A0A4R5QIQ9"/>
<dbReference type="Gene3D" id="3.40.50.720">
    <property type="entry name" value="NAD(P)-binding Rossmann-like Domain"/>
    <property type="match status" value="1"/>
</dbReference>
<gene>
    <name evidence="3" type="ORF">E2C06_09510</name>
</gene>
<organism evidence="3 4">
    <name type="scientific">Dankookia rubra</name>
    <dbReference type="NCBI Taxonomy" id="1442381"/>
    <lineage>
        <taxon>Bacteria</taxon>
        <taxon>Pseudomonadati</taxon>
        <taxon>Pseudomonadota</taxon>
        <taxon>Alphaproteobacteria</taxon>
        <taxon>Acetobacterales</taxon>
        <taxon>Roseomonadaceae</taxon>
        <taxon>Dankookia</taxon>
    </lineage>
</organism>